<dbReference type="Gene3D" id="3.40.50.1460">
    <property type="match status" value="1"/>
</dbReference>
<accession>A0A176S5P9</accession>
<dbReference type="EMBL" id="LUTY01000448">
    <property type="protein sequence ID" value="OAD23287.1"/>
    <property type="molecule type" value="Genomic_DNA"/>
</dbReference>
<evidence type="ECO:0000313" key="2">
    <source>
        <dbReference type="EMBL" id="OAD23287.1"/>
    </source>
</evidence>
<protein>
    <submittedName>
        <fullName evidence="2">Peptidase C14 caspase catalytic subunit p20</fullName>
    </submittedName>
</protein>
<dbReference type="Pfam" id="PF00656">
    <property type="entry name" value="Peptidase_C14"/>
    <property type="match status" value="1"/>
</dbReference>
<sequence length="273" mass="30717">MVKQTLKWVFLIFFVAGCIPDPGGKSIFNSEMSEIREYGDSNSTLKALVIGNSFYEYQQLKNPMNDARAMSNQLVAMGFHVIRAMNVDYENMRKAVKKFGKHLSQTSYGSVGLLYFSGHGAQVAGRNFLIPTNNGKIWQAENLKTMAIDAQNTLAMMKENNKGMNFLILDACRDNPYKGSEKNVIRGLTRMKKPMGAFIGYATASGKTATDSPNDDHGIYTKYLLKALKTAQHKRIEDVFMEVENTVFKETNEEQEPWHEASLRMPFCFGGCL</sequence>
<evidence type="ECO:0000259" key="1">
    <source>
        <dbReference type="PROSITE" id="PS50208"/>
    </source>
</evidence>
<feature type="domain" description="Caspase family p20" evidence="1">
    <location>
        <begin position="42"/>
        <end position="176"/>
    </location>
</feature>
<dbReference type="PROSITE" id="PS50208">
    <property type="entry name" value="CASPASE_P20"/>
    <property type="match status" value="1"/>
</dbReference>
<dbReference type="SUPFAM" id="SSF52129">
    <property type="entry name" value="Caspase-like"/>
    <property type="match status" value="1"/>
</dbReference>
<gene>
    <name evidence="2" type="ORF">THIOM_000887</name>
</gene>
<dbReference type="InterPro" id="IPR029030">
    <property type="entry name" value="Caspase-like_dom_sf"/>
</dbReference>
<dbReference type="PROSITE" id="PS51257">
    <property type="entry name" value="PROKAR_LIPOPROTEIN"/>
    <property type="match status" value="1"/>
</dbReference>
<reference evidence="2 3" key="1">
    <citation type="submission" date="2016-05" db="EMBL/GenBank/DDBJ databases">
        <title>Single-cell genome of chain-forming Candidatus Thiomargarita nelsonii and comparison to other large sulfur-oxidizing bacteria.</title>
        <authorList>
            <person name="Winkel M."/>
            <person name="Salman V."/>
            <person name="Woyke T."/>
            <person name="Schulz-Vogt H."/>
            <person name="Richter M."/>
            <person name="Flood B."/>
            <person name="Bailey J."/>
            <person name="Amann R."/>
            <person name="Mussmann M."/>
        </authorList>
    </citation>
    <scope>NUCLEOTIDE SEQUENCE [LARGE SCALE GENOMIC DNA]</scope>
    <source>
        <strain evidence="2 3">THI036</strain>
    </source>
</reference>
<dbReference type="AlphaFoldDB" id="A0A176S5P9"/>
<dbReference type="PANTHER" id="PTHR22576">
    <property type="entry name" value="MUCOSA ASSOCIATED LYMPHOID TISSUE LYMPHOMA TRANSLOCATION PROTEIN 1/PARACASPASE"/>
    <property type="match status" value="1"/>
</dbReference>
<dbReference type="InterPro" id="IPR011600">
    <property type="entry name" value="Pept_C14_caspase"/>
</dbReference>
<name>A0A176S5P9_9GAMM</name>
<dbReference type="GO" id="GO:0006508">
    <property type="term" value="P:proteolysis"/>
    <property type="evidence" value="ECO:0007669"/>
    <property type="project" value="InterPro"/>
</dbReference>
<organism evidence="2 3">
    <name type="scientific">Candidatus Thiomargarita nelsonii</name>
    <dbReference type="NCBI Taxonomy" id="1003181"/>
    <lineage>
        <taxon>Bacteria</taxon>
        <taxon>Pseudomonadati</taxon>
        <taxon>Pseudomonadota</taxon>
        <taxon>Gammaproteobacteria</taxon>
        <taxon>Thiotrichales</taxon>
        <taxon>Thiotrichaceae</taxon>
        <taxon>Thiomargarita</taxon>
    </lineage>
</organism>
<dbReference type="InterPro" id="IPR052039">
    <property type="entry name" value="Caspase-related_regulators"/>
</dbReference>
<proteinExistence type="predicted"/>
<comment type="caution">
    <text evidence="2">The sequence shown here is derived from an EMBL/GenBank/DDBJ whole genome shotgun (WGS) entry which is preliminary data.</text>
</comment>
<dbReference type="GO" id="GO:0004197">
    <property type="term" value="F:cysteine-type endopeptidase activity"/>
    <property type="evidence" value="ECO:0007669"/>
    <property type="project" value="InterPro"/>
</dbReference>
<dbReference type="InterPro" id="IPR001309">
    <property type="entry name" value="Pept_C14_p20"/>
</dbReference>
<dbReference type="PANTHER" id="PTHR22576:SF37">
    <property type="entry name" value="MUCOSA-ASSOCIATED LYMPHOID TISSUE LYMPHOMA TRANSLOCATION PROTEIN 1"/>
    <property type="match status" value="1"/>
</dbReference>
<evidence type="ECO:0000313" key="3">
    <source>
        <dbReference type="Proteomes" id="UP000076962"/>
    </source>
</evidence>
<dbReference type="Proteomes" id="UP000076962">
    <property type="component" value="Unassembled WGS sequence"/>
</dbReference>
<keyword evidence="3" id="KW-1185">Reference proteome</keyword>